<dbReference type="GO" id="GO:0008488">
    <property type="term" value="F:gamma-glutamyl carboxylase activity"/>
    <property type="evidence" value="ECO:0007669"/>
    <property type="project" value="InterPro"/>
</dbReference>
<dbReference type="SMART" id="SM00752">
    <property type="entry name" value="HTTM"/>
    <property type="match status" value="1"/>
</dbReference>
<keyword evidence="5" id="KW-1015">Disulfide bond</keyword>
<evidence type="ECO:0000256" key="5">
    <source>
        <dbReference type="ARBA" id="ARBA00023157"/>
    </source>
</evidence>
<feature type="transmembrane region" description="Helical" evidence="7">
    <location>
        <begin position="228"/>
        <end position="247"/>
    </location>
</feature>
<evidence type="ECO:0000256" key="6">
    <source>
        <dbReference type="ARBA" id="ARBA00023239"/>
    </source>
</evidence>
<evidence type="ECO:0000313" key="9">
    <source>
        <dbReference type="EMBL" id="MCP9198991.1"/>
    </source>
</evidence>
<comment type="subcellular location">
    <subcellularLocation>
        <location evidence="1">Endomembrane system</location>
        <topology evidence="1">Multi-pass membrane protein</topology>
    </subcellularLocation>
</comment>
<evidence type="ECO:0000256" key="3">
    <source>
        <dbReference type="ARBA" id="ARBA00022989"/>
    </source>
</evidence>
<reference evidence="9" key="1">
    <citation type="submission" date="2022-07" db="EMBL/GenBank/DDBJ databases">
        <title>Gramela sediminis sp. nov., isolated from deep-sea sediment of the Indian Ocean.</title>
        <authorList>
            <person name="Shi H."/>
        </authorList>
    </citation>
    <scope>NUCLEOTIDE SEQUENCE</scope>
    <source>
        <strain evidence="9">GC03-9</strain>
    </source>
</reference>
<keyword evidence="10" id="KW-1185">Reference proteome</keyword>
<evidence type="ECO:0000256" key="4">
    <source>
        <dbReference type="ARBA" id="ARBA00023136"/>
    </source>
</evidence>
<feature type="transmembrane region" description="Helical" evidence="7">
    <location>
        <begin position="253"/>
        <end position="272"/>
    </location>
</feature>
<keyword evidence="4 7" id="KW-0472">Membrane</keyword>
<dbReference type="InterPro" id="IPR053934">
    <property type="entry name" value="HTTM_dom"/>
</dbReference>
<dbReference type="InterPro" id="IPR011020">
    <property type="entry name" value="HTTM-like"/>
</dbReference>
<dbReference type="Proteomes" id="UP001155280">
    <property type="component" value="Unassembled WGS sequence"/>
</dbReference>
<evidence type="ECO:0000313" key="10">
    <source>
        <dbReference type="Proteomes" id="UP001155280"/>
    </source>
</evidence>
<organism evidence="9 10">
    <name type="scientific">Christiangramia oceanisediminis</name>
    <dbReference type="NCBI Taxonomy" id="2920386"/>
    <lineage>
        <taxon>Bacteria</taxon>
        <taxon>Pseudomonadati</taxon>
        <taxon>Bacteroidota</taxon>
        <taxon>Flavobacteriia</taxon>
        <taxon>Flavobacteriales</taxon>
        <taxon>Flavobacteriaceae</taxon>
        <taxon>Christiangramia</taxon>
    </lineage>
</organism>
<accession>A0A9X2KXB4</accession>
<dbReference type="PANTHER" id="PTHR12639:SF7">
    <property type="entry name" value="HTTM DOMAIN-CONTAINING PROTEIN"/>
    <property type="match status" value="1"/>
</dbReference>
<name>A0A9X2KXB4_9FLAO</name>
<evidence type="ECO:0000256" key="2">
    <source>
        <dbReference type="ARBA" id="ARBA00022692"/>
    </source>
</evidence>
<keyword evidence="3 7" id="KW-1133">Transmembrane helix</keyword>
<evidence type="ECO:0000256" key="1">
    <source>
        <dbReference type="ARBA" id="ARBA00004127"/>
    </source>
</evidence>
<dbReference type="PANTHER" id="PTHR12639">
    <property type="entry name" value="VITAMIN K-DEPENDENT GAMMA-CARBOXYLASE"/>
    <property type="match status" value="1"/>
</dbReference>
<keyword evidence="6" id="KW-0456">Lyase</keyword>
<evidence type="ECO:0000256" key="7">
    <source>
        <dbReference type="SAM" id="Phobius"/>
    </source>
</evidence>
<feature type="transmembrane region" description="Helical" evidence="7">
    <location>
        <begin position="20"/>
        <end position="39"/>
    </location>
</feature>
<proteinExistence type="predicted"/>
<feature type="transmembrane region" description="Helical" evidence="7">
    <location>
        <begin position="67"/>
        <end position="83"/>
    </location>
</feature>
<feature type="transmembrane region" description="Helical" evidence="7">
    <location>
        <begin position="149"/>
        <end position="167"/>
    </location>
</feature>
<dbReference type="GO" id="GO:0019842">
    <property type="term" value="F:vitamin binding"/>
    <property type="evidence" value="ECO:0007669"/>
    <property type="project" value="TreeGrafter"/>
</dbReference>
<dbReference type="Pfam" id="PF22777">
    <property type="entry name" value="VKGC_lumenal_dom"/>
    <property type="match status" value="1"/>
</dbReference>
<dbReference type="InterPro" id="IPR007782">
    <property type="entry name" value="VKG_COase"/>
</dbReference>
<dbReference type="RefSeq" id="WP_241550984.1">
    <property type="nucleotide sequence ID" value="NZ_JANCNS010000001.1"/>
</dbReference>
<dbReference type="AlphaFoldDB" id="A0A9X2KXB4"/>
<feature type="transmembrane region" description="Helical" evidence="7">
    <location>
        <begin position="110"/>
        <end position="128"/>
    </location>
</feature>
<dbReference type="EMBL" id="JANCNS010000001">
    <property type="protein sequence ID" value="MCP9198991.1"/>
    <property type="molecule type" value="Genomic_DNA"/>
</dbReference>
<protein>
    <submittedName>
        <fullName evidence="9">HTTM domain-containing protein</fullName>
    </submittedName>
</protein>
<feature type="transmembrane region" description="Helical" evidence="7">
    <location>
        <begin position="292"/>
        <end position="313"/>
    </location>
</feature>
<dbReference type="InterPro" id="IPR053935">
    <property type="entry name" value="VKGC_lumenal_dom"/>
</dbReference>
<comment type="caution">
    <text evidence="9">The sequence shown here is derived from an EMBL/GenBank/DDBJ whole genome shotgun (WGS) entry which is preliminary data.</text>
</comment>
<dbReference type="GO" id="GO:0012505">
    <property type="term" value="C:endomembrane system"/>
    <property type="evidence" value="ECO:0007669"/>
    <property type="project" value="UniProtKB-SubCell"/>
</dbReference>
<feature type="domain" description="HTTM-like" evidence="8">
    <location>
        <begin position="7"/>
        <end position="266"/>
    </location>
</feature>
<evidence type="ECO:0000259" key="8">
    <source>
        <dbReference type="SMART" id="SM00752"/>
    </source>
</evidence>
<gene>
    <name evidence="9" type="ORF">MKO06_03665</name>
</gene>
<sequence length="439" mass="51958">MLNRWLFKQIDNSALVVWRVMFGLLIAIEAIGGIFTGWVRRTLIEPEFTFNFIGFEFLQPLPGNGMLWYYAIMGIFGMFVMLGFKYRLSMIAYTIMWSSVYLMQKSSYNNHYYLLMLICFIMCFLPAHRWLSIDARMNPEIRSISMPRWVWVVIVLQLWIVYTYASVAKLYPDWLDGSFPALLMRGKKDYWLVGEFLQQGWIRYAIAYFGLIFDLLIIPLLLWKRTRLFIFIAAIFFHLFNSFIFHIGIFPYMSLAFCIFFFSAETVNRIFLRGKKPIYTGGEIIVPSWRNVLLISMAVWFSIQIALPLRHWFYKDDVLWTEEGHRLSWRMMLRGKTGRVAFKVVEKGTQDTIYIENDEYLSPKQRRAIVSKPDMIWQFAQRLEQDYAEKGKQVEVYVEGKVSVNGGPYKALIDPNVDLAAEKWQHFKHHDWILPSQSD</sequence>
<feature type="transmembrane region" description="Helical" evidence="7">
    <location>
        <begin position="201"/>
        <end position="221"/>
    </location>
</feature>
<dbReference type="Pfam" id="PF05090">
    <property type="entry name" value="HTTM"/>
    <property type="match status" value="1"/>
</dbReference>
<keyword evidence="2 7" id="KW-0812">Transmembrane</keyword>